<reference evidence="3" key="1">
    <citation type="journal article" date="2019" name="Int. J. Syst. Evol. Microbiol.">
        <title>The Global Catalogue of Microorganisms (GCM) 10K type strain sequencing project: providing services to taxonomists for standard genome sequencing and annotation.</title>
        <authorList>
            <consortium name="The Broad Institute Genomics Platform"/>
            <consortium name="The Broad Institute Genome Sequencing Center for Infectious Disease"/>
            <person name="Wu L."/>
            <person name="Ma J."/>
        </authorList>
    </citation>
    <scope>NUCLEOTIDE SEQUENCE [LARGE SCALE GENOMIC DNA]</scope>
    <source>
        <strain evidence="3">JCM 16902</strain>
    </source>
</reference>
<comment type="caution">
    <text evidence="2">The sequence shown here is derived from an EMBL/GenBank/DDBJ whole genome shotgun (WGS) entry which is preliminary data.</text>
</comment>
<feature type="region of interest" description="Disordered" evidence="1">
    <location>
        <begin position="55"/>
        <end position="74"/>
    </location>
</feature>
<feature type="compositionally biased region" description="Basic and acidic residues" evidence="1">
    <location>
        <begin position="63"/>
        <end position="74"/>
    </location>
</feature>
<proteinExistence type="predicted"/>
<name>A0ABP6ZZ54_9ACTN</name>
<protein>
    <submittedName>
        <fullName evidence="2">Uncharacterized protein</fullName>
    </submittedName>
</protein>
<organism evidence="2 3">
    <name type="scientific">Kineosporia mesophila</name>
    <dbReference type="NCBI Taxonomy" id="566012"/>
    <lineage>
        <taxon>Bacteria</taxon>
        <taxon>Bacillati</taxon>
        <taxon>Actinomycetota</taxon>
        <taxon>Actinomycetes</taxon>
        <taxon>Kineosporiales</taxon>
        <taxon>Kineosporiaceae</taxon>
        <taxon>Kineosporia</taxon>
    </lineage>
</organism>
<dbReference type="EMBL" id="BAAAZO010000006">
    <property type="protein sequence ID" value="GAA3619010.1"/>
    <property type="molecule type" value="Genomic_DNA"/>
</dbReference>
<keyword evidence="3" id="KW-1185">Reference proteome</keyword>
<sequence length="103" mass="10878">MATASATASETDSPLPLGATENANNTLSTLAAVVGERFHIHNNCHLSCEDGSFGSRAGTAADLPREGRDDEVRRKTASAVRVQIRRLAAPIGAAVMQFVWTRG</sequence>
<evidence type="ECO:0000313" key="3">
    <source>
        <dbReference type="Proteomes" id="UP001501074"/>
    </source>
</evidence>
<gene>
    <name evidence="2" type="ORF">GCM10022223_39790</name>
</gene>
<feature type="region of interest" description="Disordered" evidence="1">
    <location>
        <begin position="1"/>
        <end position="22"/>
    </location>
</feature>
<dbReference type="Proteomes" id="UP001501074">
    <property type="component" value="Unassembled WGS sequence"/>
</dbReference>
<accession>A0ABP6ZZ54</accession>
<evidence type="ECO:0000313" key="2">
    <source>
        <dbReference type="EMBL" id="GAA3619010.1"/>
    </source>
</evidence>
<evidence type="ECO:0000256" key="1">
    <source>
        <dbReference type="SAM" id="MobiDB-lite"/>
    </source>
</evidence>